<feature type="transmembrane region" description="Helical" evidence="6">
    <location>
        <begin position="52"/>
        <end position="72"/>
    </location>
</feature>
<feature type="region of interest" description="Disordered" evidence="5">
    <location>
        <begin position="235"/>
        <end position="256"/>
    </location>
</feature>
<dbReference type="Pfam" id="PF06813">
    <property type="entry name" value="Nodulin-like"/>
    <property type="match status" value="1"/>
</dbReference>
<evidence type="ECO:0000256" key="4">
    <source>
        <dbReference type="ARBA" id="ARBA00023136"/>
    </source>
</evidence>
<feature type="transmembrane region" description="Helical" evidence="6">
    <location>
        <begin position="286"/>
        <end position="313"/>
    </location>
</feature>
<proteinExistence type="predicted"/>
<feature type="transmembrane region" description="Helical" evidence="6">
    <location>
        <begin position="477"/>
        <end position="498"/>
    </location>
</feature>
<protein>
    <recommendedName>
        <fullName evidence="7">Nodulin-like domain-containing protein</fullName>
    </recommendedName>
</protein>
<feature type="transmembrane region" description="Helical" evidence="6">
    <location>
        <begin position="370"/>
        <end position="391"/>
    </location>
</feature>
<dbReference type="SUPFAM" id="SSF103473">
    <property type="entry name" value="MFS general substrate transporter"/>
    <property type="match status" value="1"/>
</dbReference>
<feature type="transmembrane region" description="Helical" evidence="6">
    <location>
        <begin position="142"/>
        <end position="162"/>
    </location>
</feature>
<dbReference type="InterPro" id="IPR010658">
    <property type="entry name" value="Nodulin-like"/>
</dbReference>
<sequence>MAYPKGVSSATKTASFLAACSVALVSGTPYLYSTYANQLTTRLSLTALQSNVVAAGVHYGLFLSGPLFGRLVDSRGPRTVGLIAAGLLMTGYAGLSLTYSGLFNTFGFVTAFLFLMLVGMGSQAGYMTSVSTNAHNFQAGRGLAMGVPIACFGLSALLFAQINNHYYKDDTQSFLLLVAKAIGGTILISVLFLRVYRRPDLDGPRDLEDVVAQAAPASVGVGTGLGIGYSPVHVEEDAGESGDREHAEEARRRTQERERLIPTDGARHSPRSLGFGLFRTNRAAQWLLLSMLLLSGPGLMYVTNAGAVIRSIYRDHMDDPSVPPSKEELVRLQQLQNYHVSLISLCSCLGRISVGMISDLGKRGSGQWWGIHRIGFLLYAGVCVWLGQTLGAGVHEIGDLTKVSLLVGLGYGSVFGVAPTIVSEWFGVTNFGTNWGWISIAPAIGGQFFNLVFGWLYDREAQHEHTLECFGVECFHTSFVLGACSSLLGVAVLVYLYVATRAHAAPSRAP</sequence>
<reference evidence="8" key="1">
    <citation type="journal article" date="2020" name="Fungal Divers.">
        <title>Resolving the Mortierellaceae phylogeny through synthesis of multi-gene phylogenetics and phylogenomics.</title>
        <authorList>
            <person name="Vandepol N."/>
            <person name="Liber J."/>
            <person name="Desiro A."/>
            <person name="Na H."/>
            <person name="Kennedy M."/>
            <person name="Barry K."/>
            <person name="Grigoriev I.V."/>
            <person name="Miller A.N."/>
            <person name="O'Donnell K."/>
            <person name="Stajich J.E."/>
            <person name="Bonito G."/>
        </authorList>
    </citation>
    <scope>NUCLEOTIDE SEQUENCE</scope>
    <source>
        <strain evidence="8">CK1249</strain>
    </source>
</reference>
<feature type="transmembrane region" description="Helical" evidence="6">
    <location>
        <begin position="101"/>
        <end position="121"/>
    </location>
</feature>
<comment type="caution">
    <text evidence="8">The sequence shown here is derived from an EMBL/GenBank/DDBJ whole genome shotgun (WGS) entry which is preliminary data.</text>
</comment>
<name>A0A9P6IWK8_MORAP</name>
<feature type="transmembrane region" description="Helical" evidence="6">
    <location>
        <begin position="79"/>
        <end position="95"/>
    </location>
</feature>
<dbReference type="AlphaFoldDB" id="A0A9P6IWK8"/>
<accession>A0A9P6IWK8</accession>
<feature type="transmembrane region" description="Helical" evidence="6">
    <location>
        <begin position="338"/>
        <end position="358"/>
    </location>
</feature>
<feature type="transmembrane region" description="Helical" evidence="6">
    <location>
        <begin position="403"/>
        <end position="423"/>
    </location>
</feature>
<gene>
    <name evidence="8" type="ORF">BGZ70_001089</name>
</gene>
<evidence type="ECO:0000256" key="5">
    <source>
        <dbReference type="SAM" id="MobiDB-lite"/>
    </source>
</evidence>
<feature type="transmembrane region" description="Helical" evidence="6">
    <location>
        <begin position="174"/>
        <end position="196"/>
    </location>
</feature>
<dbReference type="EMBL" id="JAAAHY010001224">
    <property type="protein sequence ID" value="KAF9951217.1"/>
    <property type="molecule type" value="Genomic_DNA"/>
</dbReference>
<evidence type="ECO:0000256" key="2">
    <source>
        <dbReference type="ARBA" id="ARBA00022692"/>
    </source>
</evidence>
<evidence type="ECO:0000313" key="9">
    <source>
        <dbReference type="Proteomes" id="UP000738359"/>
    </source>
</evidence>
<dbReference type="GO" id="GO:0000329">
    <property type="term" value="C:fungal-type vacuole membrane"/>
    <property type="evidence" value="ECO:0007669"/>
    <property type="project" value="TreeGrafter"/>
</dbReference>
<dbReference type="PANTHER" id="PTHR21576:SF158">
    <property type="entry name" value="RIBOSOMAL RNA-PROCESSING PROTEIN 12-LIKE CONSERVED DOMAIN-CONTAINING PROTEIN"/>
    <property type="match status" value="1"/>
</dbReference>
<feature type="transmembrane region" description="Helical" evidence="6">
    <location>
        <begin position="12"/>
        <end position="32"/>
    </location>
</feature>
<keyword evidence="9" id="KW-1185">Reference proteome</keyword>
<feature type="transmembrane region" description="Helical" evidence="6">
    <location>
        <begin position="435"/>
        <end position="457"/>
    </location>
</feature>
<organism evidence="8 9">
    <name type="scientific">Mortierella alpina</name>
    <name type="common">Oleaginous fungus</name>
    <name type="synonym">Mortierella renispora</name>
    <dbReference type="NCBI Taxonomy" id="64518"/>
    <lineage>
        <taxon>Eukaryota</taxon>
        <taxon>Fungi</taxon>
        <taxon>Fungi incertae sedis</taxon>
        <taxon>Mucoromycota</taxon>
        <taxon>Mortierellomycotina</taxon>
        <taxon>Mortierellomycetes</taxon>
        <taxon>Mortierellales</taxon>
        <taxon>Mortierellaceae</taxon>
        <taxon>Mortierella</taxon>
    </lineage>
</organism>
<keyword evidence="2 6" id="KW-0812">Transmembrane</keyword>
<dbReference type="Proteomes" id="UP000738359">
    <property type="component" value="Unassembled WGS sequence"/>
</dbReference>
<evidence type="ECO:0000313" key="8">
    <source>
        <dbReference type="EMBL" id="KAF9951217.1"/>
    </source>
</evidence>
<keyword evidence="4 6" id="KW-0472">Membrane</keyword>
<comment type="subcellular location">
    <subcellularLocation>
        <location evidence="1">Membrane</location>
        <topology evidence="1">Multi-pass membrane protein</topology>
    </subcellularLocation>
</comment>
<dbReference type="InterPro" id="IPR036259">
    <property type="entry name" value="MFS_trans_sf"/>
</dbReference>
<evidence type="ECO:0000256" key="3">
    <source>
        <dbReference type="ARBA" id="ARBA00022989"/>
    </source>
</evidence>
<dbReference type="PANTHER" id="PTHR21576">
    <property type="entry name" value="UNCHARACTERIZED NODULIN-LIKE PROTEIN"/>
    <property type="match status" value="1"/>
</dbReference>
<evidence type="ECO:0000259" key="7">
    <source>
        <dbReference type="Pfam" id="PF06813"/>
    </source>
</evidence>
<evidence type="ECO:0000256" key="6">
    <source>
        <dbReference type="SAM" id="Phobius"/>
    </source>
</evidence>
<dbReference type="OrthoDB" id="410267at2759"/>
<feature type="domain" description="Nodulin-like" evidence="7">
    <location>
        <begin position="15"/>
        <end position="197"/>
    </location>
</feature>
<evidence type="ECO:0000256" key="1">
    <source>
        <dbReference type="ARBA" id="ARBA00004141"/>
    </source>
</evidence>
<dbReference type="Gene3D" id="1.20.1250.20">
    <property type="entry name" value="MFS general substrate transporter like domains"/>
    <property type="match status" value="2"/>
</dbReference>
<keyword evidence="3 6" id="KW-1133">Transmembrane helix</keyword>